<keyword evidence="2" id="KW-1133">Transmembrane helix</keyword>
<keyword evidence="2" id="KW-0812">Transmembrane</keyword>
<organism evidence="3 4">
    <name type="scientific">Catenovulum sediminis</name>
    <dbReference type="NCBI Taxonomy" id="1740262"/>
    <lineage>
        <taxon>Bacteria</taxon>
        <taxon>Pseudomonadati</taxon>
        <taxon>Pseudomonadota</taxon>
        <taxon>Gammaproteobacteria</taxon>
        <taxon>Alteromonadales</taxon>
        <taxon>Alteromonadaceae</taxon>
        <taxon>Catenovulum</taxon>
    </lineage>
</organism>
<dbReference type="PIRSF" id="PIRSF016789">
    <property type="entry name" value="DUF454"/>
    <property type="match status" value="1"/>
</dbReference>
<dbReference type="RefSeq" id="WP_143871902.1">
    <property type="nucleotide sequence ID" value="NZ_CP041660.1"/>
</dbReference>
<keyword evidence="1" id="KW-0997">Cell inner membrane</keyword>
<proteinExistence type="predicted"/>
<evidence type="ECO:0000256" key="2">
    <source>
        <dbReference type="SAM" id="Phobius"/>
    </source>
</evidence>
<comment type="subcellular location">
    <subcellularLocation>
        <location evidence="1">Cell inner membrane</location>
        <topology evidence="1">Multi-pass membrane protein</topology>
    </subcellularLocation>
</comment>
<dbReference type="PANTHER" id="PTHR35813">
    <property type="entry name" value="INNER MEMBRANE PROTEIN YBAN"/>
    <property type="match status" value="1"/>
</dbReference>
<name>A0ABV1RGG7_9ALTE</name>
<dbReference type="Proteomes" id="UP001467690">
    <property type="component" value="Unassembled WGS sequence"/>
</dbReference>
<accession>A0ABV1RGG7</accession>
<comment type="caution">
    <text evidence="3">The sequence shown here is derived from an EMBL/GenBank/DDBJ whole genome shotgun (WGS) entry which is preliminary data.</text>
</comment>
<dbReference type="EMBL" id="JBELOE010000185">
    <property type="protein sequence ID" value="MER2492033.1"/>
    <property type="molecule type" value="Genomic_DNA"/>
</dbReference>
<evidence type="ECO:0000313" key="3">
    <source>
        <dbReference type="EMBL" id="MER2492033.1"/>
    </source>
</evidence>
<keyword evidence="1" id="KW-1003">Cell membrane</keyword>
<sequence length="126" mass="13981">MASIVRILLIFAGWGALALGILGAILPVLPTTPFVLLAAGCFAKSSPRFHSWLLKRPYFGPLIQDYQTYRGISRSSKQKAISLIWISMAISIFVTAKLWLAMLLITIAICVSLYLWRMPDAPEKIS</sequence>
<dbReference type="PANTHER" id="PTHR35813:SF1">
    <property type="entry name" value="INNER MEMBRANE PROTEIN YBAN"/>
    <property type="match status" value="1"/>
</dbReference>
<protein>
    <recommendedName>
        <fullName evidence="1">Inner membrane protein</fullName>
    </recommendedName>
</protein>
<dbReference type="InterPro" id="IPR007401">
    <property type="entry name" value="DUF454"/>
</dbReference>
<evidence type="ECO:0000256" key="1">
    <source>
        <dbReference type="PIRNR" id="PIRNR016789"/>
    </source>
</evidence>
<reference evidence="3 4" key="1">
    <citation type="submission" date="2024-06" db="EMBL/GenBank/DDBJ databases">
        <authorList>
            <person name="Chen R.Y."/>
        </authorList>
    </citation>
    <scope>NUCLEOTIDE SEQUENCE [LARGE SCALE GENOMIC DNA]</scope>
    <source>
        <strain evidence="3 4">D2</strain>
    </source>
</reference>
<feature type="transmembrane region" description="Helical" evidence="2">
    <location>
        <begin position="83"/>
        <end position="116"/>
    </location>
</feature>
<dbReference type="Pfam" id="PF04304">
    <property type="entry name" value="DUF454"/>
    <property type="match status" value="1"/>
</dbReference>
<evidence type="ECO:0000313" key="4">
    <source>
        <dbReference type="Proteomes" id="UP001467690"/>
    </source>
</evidence>
<keyword evidence="4" id="KW-1185">Reference proteome</keyword>
<keyword evidence="1 2" id="KW-0472">Membrane</keyword>
<gene>
    <name evidence="3" type="ORF">ABS311_09080</name>
</gene>